<dbReference type="EMBL" id="JAVFKD010000014">
    <property type="protein sequence ID" value="KAK5989694.1"/>
    <property type="molecule type" value="Genomic_DNA"/>
</dbReference>
<reference evidence="2 3" key="1">
    <citation type="submission" date="2024-01" db="EMBL/GenBank/DDBJ databases">
        <title>Complete genome of Cladobotryum mycophilum ATHUM6906.</title>
        <authorList>
            <person name="Christinaki A.C."/>
            <person name="Myridakis A.I."/>
            <person name="Kouvelis V.N."/>
        </authorList>
    </citation>
    <scope>NUCLEOTIDE SEQUENCE [LARGE SCALE GENOMIC DNA]</scope>
    <source>
        <strain evidence="2 3">ATHUM6906</strain>
    </source>
</reference>
<evidence type="ECO:0000313" key="3">
    <source>
        <dbReference type="Proteomes" id="UP001338125"/>
    </source>
</evidence>
<proteinExistence type="predicted"/>
<sequence>MNRLPREICDEIGSLCSENDTRRSSLAAVSRPWQMIIERQTFQSLCLKNTDLDSFERIFGAFLHRRCFLENIILEIVLPEYSDEARGRFEREPDRQANNEVFSAAIHGLFRILNAWGECNEGTISLTIGNIASPMDGDRWEKQGIIEAADDVQAEEVANRDLRHRRFQYSYLCLLQPDRLPKVPVIAYFGTGYMIRRLAYRTTLDIAAKLPNLLGTQWHMTDTEQRYPALRRENHRDLIEAIQVLLPKASNLQELHILMDDGRMDWNPDWLPADLRFLSTTVDSLGSAIRKATAHLKNLNSLSLIGTFDSSLLWPGPVRSPAPPFWQNLESPFPPSTPSMTEMPPGYGYSEEQDITAALRFSDEENRLHSGQKMFYNNVEDDDVAVPDETSIVPLMKAFGRACTQIPTLKVACLETEIPQPRNDLRRLVLHGASWGVSYLAPLATPKRPKKTLDLAFSEDIGQRRLFWDVGKWRPKAELRGIFRAIGREIYGDTLVEKFVDNYTAFVTSLNPDWRNASLRVNEEIYQAGDSDSDGSGDDYGGGGGEDGENAEEAG</sequence>
<keyword evidence="3" id="KW-1185">Reference proteome</keyword>
<feature type="compositionally biased region" description="Acidic residues" evidence="1">
    <location>
        <begin position="546"/>
        <end position="555"/>
    </location>
</feature>
<name>A0ABR0SC12_9HYPO</name>
<comment type="caution">
    <text evidence="2">The sequence shown here is derived from an EMBL/GenBank/DDBJ whole genome shotgun (WGS) entry which is preliminary data.</text>
</comment>
<protein>
    <recommendedName>
        <fullName evidence="4">F-box domain-containing protein</fullName>
    </recommendedName>
</protein>
<evidence type="ECO:0000256" key="1">
    <source>
        <dbReference type="SAM" id="MobiDB-lite"/>
    </source>
</evidence>
<evidence type="ECO:0000313" key="2">
    <source>
        <dbReference type="EMBL" id="KAK5989694.1"/>
    </source>
</evidence>
<dbReference type="Proteomes" id="UP001338125">
    <property type="component" value="Unassembled WGS sequence"/>
</dbReference>
<gene>
    <name evidence="2" type="ORF">PT974_07950</name>
</gene>
<evidence type="ECO:0008006" key="4">
    <source>
        <dbReference type="Google" id="ProtNLM"/>
    </source>
</evidence>
<accession>A0ABR0SC12</accession>
<organism evidence="2 3">
    <name type="scientific">Cladobotryum mycophilum</name>
    <dbReference type="NCBI Taxonomy" id="491253"/>
    <lineage>
        <taxon>Eukaryota</taxon>
        <taxon>Fungi</taxon>
        <taxon>Dikarya</taxon>
        <taxon>Ascomycota</taxon>
        <taxon>Pezizomycotina</taxon>
        <taxon>Sordariomycetes</taxon>
        <taxon>Hypocreomycetidae</taxon>
        <taxon>Hypocreales</taxon>
        <taxon>Hypocreaceae</taxon>
        <taxon>Cladobotryum</taxon>
    </lineage>
</organism>
<feature type="region of interest" description="Disordered" evidence="1">
    <location>
        <begin position="525"/>
        <end position="555"/>
    </location>
</feature>